<sequence>MYREMDALVSTEALETELKFSRRRMHLITFVVFSVVAGGSFACVFFGISEIVSHDSTFMNDGLGEVMTVLGICFTLPCVFCVVVFASLALGLSCCPSNPRFSTLLVVGLTLISFVTQQILCDVFLFRFVGFATTAAVVADVCVFASYIFLRARGFYVPTVLTVVLFVGKTAALWGVTFTPHADEQRLHQQQQKLSSVGLFAMLALTVSIVQLPLYITETRDWSGPENNVVAENTIVGNFNNNFNLLLLHLLNSLDIFTLYGTVLFPGTSKGSLQTVPEPFQILISIIVSVAFVGNNVGVIHLFYARDGVECAELMCLPRRLRDAINQWSSTDANGSHKRRILQYMLLLILVCDVPLLAVRTQLWWRDHQMLSIFLIKNIKAILDTFMVVLRVGRSLGSDDRVWDSFAENQ</sequence>
<reference evidence="3 4" key="1">
    <citation type="submission" date="2013-07" db="EMBL/GenBank/DDBJ databases">
        <authorList>
            <person name="Stoco P.H."/>
            <person name="Wagner G."/>
            <person name="Gerber A."/>
            <person name="Zaha A."/>
            <person name="Thompson C."/>
            <person name="Bartholomeu D.C."/>
            <person name="Luckemeyer D.D."/>
            <person name="Bahia D."/>
            <person name="Loreto E."/>
            <person name="Prestes E.B."/>
            <person name="Lima F.M."/>
            <person name="Rodrigues-Luiz G."/>
            <person name="Vallejo G.A."/>
            <person name="Filho J.F."/>
            <person name="Monteiro K.M."/>
            <person name="Tyler K.M."/>
            <person name="de Almeida L.G."/>
            <person name="Ortiz M.F."/>
            <person name="Siervo M.A."/>
            <person name="de Moraes M.H."/>
            <person name="Cunha O.L."/>
            <person name="Mendonca-Neto R."/>
            <person name="Silva R."/>
            <person name="Teixeira S.M."/>
            <person name="Murta S.M."/>
            <person name="Sincero T.C."/>
            <person name="Mendes T.A."/>
            <person name="Urmenyi T.P."/>
            <person name="Silva V.G."/>
            <person name="da Rocha W.D."/>
            <person name="Andersson B."/>
            <person name="Romanha A.J."/>
            <person name="Steindel M."/>
            <person name="de Vasconcelos A.T."/>
            <person name="Grisard E.C."/>
        </authorList>
    </citation>
    <scope>NUCLEOTIDE SEQUENCE [LARGE SCALE GENOMIC DNA]</scope>
    <source>
        <strain evidence="3 4">SC58</strain>
    </source>
</reference>
<name>A0A061IZA3_TRYRA</name>
<proteinExistence type="inferred from homology"/>
<gene>
    <name evidence="3" type="ORF">TRSC58_05136</name>
</gene>
<dbReference type="Proteomes" id="UP000031737">
    <property type="component" value="Unassembled WGS sequence"/>
</dbReference>
<dbReference type="Pfam" id="PF14997">
    <property type="entry name" value="CECR6_TMEM121"/>
    <property type="match status" value="1"/>
</dbReference>
<feature type="transmembrane region" description="Helical" evidence="2">
    <location>
        <begin position="155"/>
        <end position="176"/>
    </location>
</feature>
<feature type="transmembrane region" description="Helical" evidence="2">
    <location>
        <begin position="243"/>
        <end position="262"/>
    </location>
</feature>
<comment type="caution">
    <text evidence="3">The sequence shown here is derived from an EMBL/GenBank/DDBJ whole genome shotgun (WGS) entry which is preliminary data.</text>
</comment>
<organism evidence="3 4">
    <name type="scientific">Trypanosoma rangeli SC58</name>
    <dbReference type="NCBI Taxonomy" id="429131"/>
    <lineage>
        <taxon>Eukaryota</taxon>
        <taxon>Discoba</taxon>
        <taxon>Euglenozoa</taxon>
        <taxon>Kinetoplastea</taxon>
        <taxon>Metakinetoplastina</taxon>
        <taxon>Trypanosomatida</taxon>
        <taxon>Trypanosomatidae</taxon>
        <taxon>Trypanosoma</taxon>
        <taxon>Herpetosoma</taxon>
    </lineage>
</organism>
<feature type="transmembrane region" description="Helical" evidence="2">
    <location>
        <begin position="27"/>
        <end position="48"/>
    </location>
</feature>
<keyword evidence="4" id="KW-1185">Reference proteome</keyword>
<keyword evidence="2" id="KW-0812">Transmembrane</keyword>
<evidence type="ECO:0000256" key="1">
    <source>
        <dbReference type="ARBA" id="ARBA00007711"/>
    </source>
</evidence>
<dbReference type="AlphaFoldDB" id="A0A061IZA3"/>
<feature type="transmembrane region" description="Helical" evidence="2">
    <location>
        <begin position="282"/>
        <end position="305"/>
    </location>
</feature>
<keyword evidence="2" id="KW-0472">Membrane</keyword>
<evidence type="ECO:0000256" key="2">
    <source>
        <dbReference type="SAM" id="Phobius"/>
    </source>
</evidence>
<dbReference type="OrthoDB" id="250042at2759"/>
<accession>A0A061IZA3</accession>
<protein>
    <submittedName>
        <fullName evidence="3">Uncharacterized protein</fullName>
    </submittedName>
</protein>
<dbReference type="InterPro" id="IPR032776">
    <property type="entry name" value="CECR6/TMEM121"/>
</dbReference>
<evidence type="ECO:0000313" key="3">
    <source>
        <dbReference type="EMBL" id="ESL07181.1"/>
    </source>
</evidence>
<keyword evidence="2" id="KW-1133">Transmembrane helix</keyword>
<dbReference type="EMBL" id="AUPL01005136">
    <property type="protein sequence ID" value="ESL07181.1"/>
    <property type="molecule type" value="Genomic_DNA"/>
</dbReference>
<evidence type="ECO:0000313" key="4">
    <source>
        <dbReference type="Proteomes" id="UP000031737"/>
    </source>
</evidence>
<dbReference type="VEuPathDB" id="TriTrypDB:TRSC58_05136"/>
<comment type="similarity">
    <text evidence="1">Belongs to the TMEM121 family.</text>
</comment>
<feature type="transmembrane region" description="Helical" evidence="2">
    <location>
        <begin position="68"/>
        <end position="89"/>
    </location>
</feature>
<feature type="transmembrane region" description="Helical" evidence="2">
    <location>
        <begin position="126"/>
        <end position="150"/>
    </location>
</feature>
<feature type="transmembrane region" description="Helical" evidence="2">
    <location>
        <begin position="101"/>
        <end position="120"/>
    </location>
</feature>
<feature type="transmembrane region" description="Helical" evidence="2">
    <location>
        <begin position="196"/>
        <end position="216"/>
    </location>
</feature>
<feature type="transmembrane region" description="Helical" evidence="2">
    <location>
        <begin position="344"/>
        <end position="365"/>
    </location>
</feature>